<dbReference type="GO" id="GO:0004175">
    <property type="term" value="F:endopeptidase activity"/>
    <property type="evidence" value="ECO:0007669"/>
    <property type="project" value="UniProtKB-ARBA"/>
</dbReference>
<gene>
    <name evidence="3" type="ORF">BEWA_052240</name>
</gene>
<dbReference type="eggNOG" id="ENOG502QR9S">
    <property type="taxonomic scope" value="Eukaryota"/>
</dbReference>
<dbReference type="Proteomes" id="UP000031512">
    <property type="component" value="Unassembled WGS sequence"/>
</dbReference>
<dbReference type="VEuPathDB" id="PiroplasmaDB:BEWA_052240"/>
<keyword evidence="1" id="KW-1133">Transmembrane helix</keyword>
<accession>L1LD10</accession>
<feature type="transmembrane region" description="Helical" evidence="1">
    <location>
        <begin position="328"/>
        <end position="346"/>
    </location>
</feature>
<keyword evidence="1" id="KW-0472">Membrane</keyword>
<dbReference type="KEGG" id="beq:BEWA_052240"/>
<proteinExistence type="predicted"/>
<dbReference type="Pfam" id="PF02517">
    <property type="entry name" value="Rce1-like"/>
    <property type="match status" value="1"/>
</dbReference>
<dbReference type="GO" id="GO:0080120">
    <property type="term" value="P:CAAX-box protein maturation"/>
    <property type="evidence" value="ECO:0007669"/>
    <property type="project" value="UniProtKB-ARBA"/>
</dbReference>
<dbReference type="OrthoDB" id="361580at2759"/>
<comment type="caution">
    <text evidence="3">The sequence shown here is derived from an EMBL/GenBank/DDBJ whole genome shotgun (WGS) entry which is preliminary data.</text>
</comment>
<keyword evidence="1" id="KW-0812">Transmembrane</keyword>
<feature type="domain" description="CAAX prenyl protease 2/Lysostaphin resistance protein A-like" evidence="2">
    <location>
        <begin position="388"/>
        <end position="473"/>
    </location>
</feature>
<keyword evidence="4" id="KW-1185">Reference proteome</keyword>
<organism evidence="3 4">
    <name type="scientific">Theileria equi strain WA</name>
    <dbReference type="NCBI Taxonomy" id="1537102"/>
    <lineage>
        <taxon>Eukaryota</taxon>
        <taxon>Sar</taxon>
        <taxon>Alveolata</taxon>
        <taxon>Apicomplexa</taxon>
        <taxon>Aconoidasida</taxon>
        <taxon>Piroplasmida</taxon>
        <taxon>Theileriidae</taxon>
        <taxon>Theileria</taxon>
    </lineage>
</organism>
<evidence type="ECO:0000259" key="2">
    <source>
        <dbReference type="Pfam" id="PF02517"/>
    </source>
</evidence>
<dbReference type="EMBL" id="ACOU01000003">
    <property type="protein sequence ID" value="EKX73169.1"/>
    <property type="molecule type" value="Genomic_DNA"/>
</dbReference>
<evidence type="ECO:0000313" key="4">
    <source>
        <dbReference type="Proteomes" id="UP000031512"/>
    </source>
</evidence>
<dbReference type="InterPro" id="IPR003675">
    <property type="entry name" value="Rce1/LyrA-like_dom"/>
</dbReference>
<protein>
    <recommendedName>
        <fullName evidence="2">CAAX prenyl protease 2/Lysostaphin resistance protein A-like domain-containing protein</fullName>
    </recommendedName>
</protein>
<feature type="transmembrane region" description="Helical" evidence="1">
    <location>
        <begin position="286"/>
        <end position="308"/>
    </location>
</feature>
<feature type="transmembrane region" description="Helical" evidence="1">
    <location>
        <begin position="173"/>
        <end position="193"/>
    </location>
</feature>
<dbReference type="PANTHER" id="PTHR43592:SF15">
    <property type="entry name" value="CAAX AMINO TERMINAL PROTEASE FAMILY PROTEIN"/>
    <property type="match status" value="1"/>
</dbReference>
<dbReference type="GeneID" id="15802776"/>
<sequence length="483" mass="55219">MMKILKGLLTFWLFHLFLYRYFVIPEGICLDIRPSKESRRLKSDILAAKNYNFCFSTLPSSQNFLFVKPLSIYTGTSNHRNIKLRHTPNSVDPEKNTNEREEKKLIVANSSELHRLASYNDLKQSLVSISNRFVDIVGSAKDYLRKSKIYEIVYTFINGIKARANNLTVKKQIVILLLSQLLYSFILPNFHIILPYQLIPTDSGLGVDIGLDTIVSMVFSYLFLNDLNISSKPLIVPEDIKKRIPWVVLSLIGSYVLSGYFTHVIDNAILLISAMDAPVSVAMHQSLRVLIGHIFWVLVGSMIINKTVFPLSFNANNPWYKFRINDNWVFPCLSGYFLSCTLYNLADLFYSFLVKIYSTFTSNADRFDNSDENLVSQLTESNEVLPTILGAIGPCITAPWWEETLYRVLILKSLNIYLPHLLSSIISSFLFAVHHLNPRSVIHLFVLGVIWSLIEKNFDNLIVTIIIHSLWNSRIFIGSMIGL</sequence>
<feature type="transmembrane region" description="Helical" evidence="1">
    <location>
        <begin position="205"/>
        <end position="224"/>
    </location>
</feature>
<dbReference type="AlphaFoldDB" id="L1LD10"/>
<evidence type="ECO:0000256" key="1">
    <source>
        <dbReference type="SAM" id="Phobius"/>
    </source>
</evidence>
<reference evidence="3 4" key="1">
    <citation type="journal article" date="2012" name="BMC Genomics">
        <title>Comparative genomic analysis and phylogenetic position of Theileria equi.</title>
        <authorList>
            <person name="Kappmeyer L.S."/>
            <person name="Thiagarajan M."/>
            <person name="Herndon D.R."/>
            <person name="Ramsay J.D."/>
            <person name="Caler E."/>
            <person name="Djikeng A."/>
            <person name="Gillespie J.J."/>
            <person name="Lau A.O."/>
            <person name="Roalson E.H."/>
            <person name="Silva J.C."/>
            <person name="Silva M.G."/>
            <person name="Suarez C.E."/>
            <person name="Ueti M.W."/>
            <person name="Nene V.M."/>
            <person name="Mealey R.H."/>
            <person name="Knowles D.P."/>
            <person name="Brayton K.A."/>
        </authorList>
    </citation>
    <scope>NUCLEOTIDE SEQUENCE [LARGE SCALE GENOMIC DNA]</scope>
    <source>
        <strain evidence="3 4">WA</strain>
    </source>
</reference>
<dbReference type="PANTHER" id="PTHR43592">
    <property type="entry name" value="CAAX AMINO TERMINAL PROTEASE"/>
    <property type="match status" value="1"/>
</dbReference>
<feature type="transmembrane region" description="Helical" evidence="1">
    <location>
        <begin position="244"/>
        <end position="265"/>
    </location>
</feature>
<evidence type="ECO:0000313" key="3">
    <source>
        <dbReference type="EMBL" id="EKX73169.1"/>
    </source>
</evidence>
<dbReference type="RefSeq" id="XP_004832621.1">
    <property type="nucleotide sequence ID" value="XM_004832564.1"/>
</dbReference>
<name>L1LD10_THEEQ</name>
<dbReference type="STRING" id="1537102.L1LD10"/>